<dbReference type="STRING" id="45351.A7SN24"/>
<dbReference type="HOGENOM" id="CLU_041919_1_0_1"/>
<dbReference type="eggNOG" id="KOG2458">
    <property type="taxonomic scope" value="Eukaryota"/>
</dbReference>
<evidence type="ECO:0000256" key="2">
    <source>
        <dbReference type="ARBA" id="ARBA00022679"/>
    </source>
</evidence>
<name>A7SN24_NEMVE</name>
<evidence type="ECO:0000313" key="5">
    <source>
        <dbReference type="Proteomes" id="UP000001593"/>
    </source>
</evidence>
<dbReference type="PhylomeDB" id="A7SN24"/>
<dbReference type="Proteomes" id="UP000001593">
    <property type="component" value="Unassembled WGS sequence"/>
</dbReference>
<dbReference type="AlphaFoldDB" id="A7SN24"/>
<evidence type="ECO:0000259" key="3">
    <source>
        <dbReference type="SMART" id="SM00672"/>
    </source>
</evidence>
<keyword evidence="5" id="KW-1185">Reference proteome</keyword>
<dbReference type="OMA" id="EDDCMFP"/>
<evidence type="ECO:0000313" key="4">
    <source>
        <dbReference type="EMBL" id="EDO34891.1"/>
    </source>
</evidence>
<protein>
    <recommendedName>
        <fullName evidence="3">Glycosyl transferase CAP10 domain-containing protein</fullName>
    </recommendedName>
</protein>
<comment type="similarity">
    <text evidence="1">Belongs to the glycosyltransferase 90 family.</text>
</comment>
<dbReference type="Pfam" id="PF05686">
    <property type="entry name" value="Glyco_transf_90"/>
    <property type="match status" value="1"/>
</dbReference>
<keyword evidence="2" id="KW-0808">Transferase</keyword>
<dbReference type="InterPro" id="IPR006598">
    <property type="entry name" value="CAP10"/>
</dbReference>
<evidence type="ECO:0000256" key="1">
    <source>
        <dbReference type="ARBA" id="ARBA00010118"/>
    </source>
</evidence>
<reference evidence="4 5" key="1">
    <citation type="journal article" date="2007" name="Science">
        <title>Sea anemone genome reveals ancestral eumetazoan gene repertoire and genomic organization.</title>
        <authorList>
            <person name="Putnam N.H."/>
            <person name="Srivastava M."/>
            <person name="Hellsten U."/>
            <person name="Dirks B."/>
            <person name="Chapman J."/>
            <person name="Salamov A."/>
            <person name="Terry A."/>
            <person name="Shapiro H."/>
            <person name="Lindquist E."/>
            <person name="Kapitonov V.V."/>
            <person name="Jurka J."/>
            <person name="Genikhovich G."/>
            <person name="Grigoriev I.V."/>
            <person name="Lucas S.M."/>
            <person name="Steele R.E."/>
            <person name="Finnerty J.R."/>
            <person name="Technau U."/>
            <person name="Martindale M.Q."/>
            <person name="Rokhsar D.S."/>
        </authorList>
    </citation>
    <scope>NUCLEOTIDE SEQUENCE [LARGE SCALE GENOMIC DNA]</scope>
    <source>
        <strain evidence="5">CH2 X CH6</strain>
    </source>
</reference>
<dbReference type="InterPro" id="IPR051091">
    <property type="entry name" value="O-Glucosyltr/Glycosyltrsf_90"/>
</dbReference>
<gene>
    <name evidence="4" type="ORF">NEMVEDRAFT_v1g246296</name>
</gene>
<dbReference type="SMART" id="SM00672">
    <property type="entry name" value="CAP10"/>
    <property type="match status" value="1"/>
</dbReference>
<dbReference type="GO" id="GO:0035252">
    <property type="term" value="F:UDP-xylosyltransferase activity"/>
    <property type="evidence" value="ECO:0000318"/>
    <property type="project" value="GO_Central"/>
</dbReference>
<proteinExistence type="inferred from homology"/>
<dbReference type="GO" id="GO:0012505">
    <property type="term" value="C:endomembrane system"/>
    <property type="evidence" value="ECO:0000318"/>
    <property type="project" value="GO_Central"/>
</dbReference>
<dbReference type="EMBL" id="DS469716">
    <property type="protein sequence ID" value="EDO34891.1"/>
    <property type="molecule type" value="Genomic_DNA"/>
</dbReference>
<dbReference type="PANTHER" id="PTHR12203">
    <property type="entry name" value="KDEL LYS-ASP-GLU-LEU CONTAINING - RELATED"/>
    <property type="match status" value="1"/>
</dbReference>
<sequence>MKVDCSHVQLRAGGLELSSVWYFCFIIVVVKSSEDPHQCSDKICQRDSQHEKTKYSIKDSWQSYIDKINQAVSTYRGCSNKGCGCYKDVIEDDLRRWKDGINKSDFDAARSRGTHYQIINHMLYREDDCMFPFRCKGIEHFLLEVINKLPDMEIIINTRDWPQAAVWGPALPIFSFSKTKNEMDIMYPAWTFWEGGPAVWPIYPTGLGRWDLMREALDKKSQEWPWEKKESKAFFRGSRTSAERDPLVLLSRKHPELADAQYTKNQAWKSDADTLHAPPAKEVPLEDHCQYKYLFNFRGVAASFRFKHLFVCKALVFHVGDEWQEFFYRALKPWVHYIPVETDLSNVRDLIEFAKANDGIVKGIAERGYTFIMDHLRMPDIRCYWKKVLKKYASLAKWKVIRNQKYKQIRPE</sequence>
<organism evidence="4 5">
    <name type="scientific">Nematostella vectensis</name>
    <name type="common">Starlet sea anemone</name>
    <dbReference type="NCBI Taxonomy" id="45351"/>
    <lineage>
        <taxon>Eukaryota</taxon>
        <taxon>Metazoa</taxon>
        <taxon>Cnidaria</taxon>
        <taxon>Anthozoa</taxon>
        <taxon>Hexacorallia</taxon>
        <taxon>Actiniaria</taxon>
        <taxon>Edwardsiidae</taxon>
        <taxon>Nematostella</taxon>
    </lineage>
</organism>
<dbReference type="PANTHER" id="PTHR12203:SF35">
    <property type="entry name" value="PROTEIN O-GLUCOSYLTRANSFERASE 1"/>
    <property type="match status" value="1"/>
</dbReference>
<dbReference type="InParanoid" id="A7SN24"/>
<dbReference type="GO" id="GO:0035251">
    <property type="term" value="F:UDP-glucosyltransferase activity"/>
    <property type="evidence" value="ECO:0000318"/>
    <property type="project" value="GO_Central"/>
</dbReference>
<feature type="domain" description="Glycosyl transferase CAP10" evidence="3">
    <location>
        <begin position="148"/>
        <end position="399"/>
    </location>
</feature>
<accession>A7SN24</accession>